<evidence type="ECO:0000313" key="2">
    <source>
        <dbReference type="EMBL" id="CDH53914.1"/>
    </source>
</evidence>
<reference evidence="2" key="1">
    <citation type="submission" date="2013-08" db="EMBL/GenBank/DDBJ databases">
        <title>Gene expansion shapes genome architecture in the human pathogen Lichtheimia corymbifera: an evolutionary genomics analysis in the ancient terrestrial Mucorales (Mucoromycotina).</title>
        <authorList>
            <person name="Schwartze V.U."/>
            <person name="Winter S."/>
            <person name="Shelest E."/>
            <person name="Marcet-Houben M."/>
            <person name="Horn F."/>
            <person name="Wehner S."/>
            <person name="Hoffmann K."/>
            <person name="Riege K."/>
            <person name="Sammeth M."/>
            <person name="Nowrousian M."/>
            <person name="Valiante V."/>
            <person name="Linde J."/>
            <person name="Jacobsen I.D."/>
            <person name="Marz M."/>
            <person name="Brakhage A.A."/>
            <person name="Gabaldon T."/>
            <person name="Bocker S."/>
            <person name="Voigt K."/>
        </authorList>
    </citation>
    <scope>NUCLEOTIDE SEQUENCE [LARGE SCALE GENOMIC DNA]</scope>
    <source>
        <strain evidence="2">FSU 9682</strain>
    </source>
</reference>
<evidence type="ECO:0000256" key="1">
    <source>
        <dbReference type="SAM" id="Phobius"/>
    </source>
</evidence>
<proteinExistence type="predicted"/>
<organism evidence="2 3">
    <name type="scientific">Lichtheimia corymbifera JMRC:FSU:9682</name>
    <dbReference type="NCBI Taxonomy" id="1263082"/>
    <lineage>
        <taxon>Eukaryota</taxon>
        <taxon>Fungi</taxon>
        <taxon>Fungi incertae sedis</taxon>
        <taxon>Mucoromycota</taxon>
        <taxon>Mucoromycotina</taxon>
        <taxon>Mucoromycetes</taxon>
        <taxon>Mucorales</taxon>
        <taxon>Lichtheimiaceae</taxon>
        <taxon>Lichtheimia</taxon>
    </lineage>
</organism>
<feature type="transmembrane region" description="Helical" evidence="1">
    <location>
        <begin position="6"/>
        <end position="24"/>
    </location>
</feature>
<dbReference type="OrthoDB" id="2287349at2759"/>
<gene>
    <name evidence="2" type="ORF">LCOR_05217.1</name>
</gene>
<protein>
    <submittedName>
        <fullName evidence="2">Uncharacterized protein</fullName>
    </submittedName>
</protein>
<keyword evidence="3" id="KW-1185">Reference proteome</keyword>
<keyword evidence="1" id="KW-0812">Transmembrane</keyword>
<dbReference type="EMBL" id="CBTN010000020">
    <property type="protein sequence ID" value="CDH53914.1"/>
    <property type="molecule type" value="Genomic_DNA"/>
</dbReference>
<dbReference type="AlphaFoldDB" id="A0A068RV53"/>
<evidence type="ECO:0000313" key="3">
    <source>
        <dbReference type="Proteomes" id="UP000027586"/>
    </source>
</evidence>
<keyword evidence="1" id="KW-1133">Transmembrane helix</keyword>
<name>A0A068RV53_9FUNG</name>
<accession>A0A068RV53</accession>
<dbReference type="Proteomes" id="UP000027586">
    <property type="component" value="Unassembled WGS sequence"/>
</dbReference>
<sequence>MCGFDFFMAGFLLPAEFTIMPLILSPLHSVVFAQQQVMTIFTFSWDAPKKGEVWTQVWRPIHFADPDLSSLFQCLRTAHFPGSAQQQRQQASLCACILQAIWSAHWSTIFNNTTFISTAVAAHASHLYSSLSV</sequence>
<comment type="caution">
    <text evidence="2">The sequence shown here is derived from an EMBL/GenBank/DDBJ whole genome shotgun (WGS) entry which is preliminary data.</text>
</comment>
<dbReference type="VEuPathDB" id="FungiDB:LCOR_05217.1"/>
<keyword evidence="1" id="KW-0472">Membrane</keyword>